<keyword evidence="9" id="KW-1185">Reference proteome</keyword>
<feature type="compositionally biased region" description="Basic residues" evidence="6">
    <location>
        <begin position="70"/>
        <end position="86"/>
    </location>
</feature>
<evidence type="ECO:0000256" key="2">
    <source>
        <dbReference type="ARBA" id="ARBA00023015"/>
    </source>
</evidence>
<dbReference type="Proteomes" id="UP001610444">
    <property type="component" value="Unassembled WGS sequence"/>
</dbReference>
<keyword evidence="5" id="KW-0539">Nucleus</keyword>
<dbReference type="InterPro" id="IPR001138">
    <property type="entry name" value="Zn2Cys6_DnaBD"/>
</dbReference>
<dbReference type="Gene3D" id="4.10.240.10">
    <property type="entry name" value="Zn(2)-C6 fungal-type DNA-binding domain"/>
    <property type="match status" value="1"/>
</dbReference>
<evidence type="ECO:0000256" key="5">
    <source>
        <dbReference type="ARBA" id="ARBA00023242"/>
    </source>
</evidence>
<keyword evidence="1" id="KW-0479">Metal-binding</keyword>
<dbReference type="InterPro" id="IPR052761">
    <property type="entry name" value="Fungal_Detox/Toxin_TFs"/>
</dbReference>
<feature type="domain" description="Zn(2)-C6 fungal-type" evidence="7">
    <location>
        <begin position="36"/>
        <end position="67"/>
    </location>
</feature>
<feature type="compositionally biased region" description="Polar residues" evidence="6">
    <location>
        <begin position="114"/>
        <end position="135"/>
    </location>
</feature>
<evidence type="ECO:0000313" key="8">
    <source>
        <dbReference type="EMBL" id="KAL2842669.1"/>
    </source>
</evidence>
<dbReference type="EMBL" id="JBFXLR010000050">
    <property type="protein sequence ID" value="KAL2842669.1"/>
    <property type="molecule type" value="Genomic_DNA"/>
</dbReference>
<dbReference type="InterPro" id="IPR007219">
    <property type="entry name" value="XnlR_reg_dom"/>
</dbReference>
<accession>A0ABR4JSQ8</accession>
<dbReference type="CDD" id="cd00067">
    <property type="entry name" value="GAL4"/>
    <property type="match status" value="1"/>
</dbReference>
<gene>
    <name evidence="8" type="ORF">BJX68DRAFT_270600</name>
</gene>
<feature type="region of interest" description="Disordered" evidence="6">
    <location>
        <begin position="69"/>
        <end position="137"/>
    </location>
</feature>
<evidence type="ECO:0000256" key="1">
    <source>
        <dbReference type="ARBA" id="ARBA00022723"/>
    </source>
</evidence>
<dbReference type="GeneID" id="98161870"/>
<dbReference type="SMART" id="SM00066">
    <property type="entry name" value="GAL4"/>
    <property type="match status" value="1"/>
</dbReference>
<keyword evidence="2" id="KW-0805">Transcription regulation</keyword>
<feature type="region of interest" description="Disordered" evidence="6">
    <location>
        <begin position="388"/>
        <end position="412"/>
    </location>
</feature>
<organism evidence="8 9">
    <name type="scientific">Aspergillus pseudodeflectus</name>
    <dbReference type="NCBI Taxonomy" id="176178"/>
    <lineage>
        <taxon>Eukaryota</taxon>
        <taxon>Fungi</taxon>
        <taxon>Dikarya</taxon>
        <taxon>Ascomycota</taxon>
        <taxon>Pezizomycotina</taxon>
        <taxon>Eurotiomycetes</taxon>
        <taxon>Eurotiomycetidae</taxon>
        <taxon>Eurotiales</taxon>
        <taxon>Aspergillaceae</taxon>
        <taxon>Aspergillus</taxon>
        <taxon>Aspergillus subgen. Nidulantes</taxon>
    </lineage>
</organism>
<dbReference type="PROSITE" id="PS00463">
    <property type="entry name" value="ZN2_CY6_FUNGAL_1"/>
    <property type="match status" value="1"/>
</dbReference>
<keyword evidence="4" id="KW-0804">Transcription</keyword>
<name>A0ABR4JSQ8_9EURO</name>
<protein>
    <recommendedName>
        <fullName evidence="7">Zn(2)-C6 fungal-type domain-containing protein</fullName>
    </recommendedName>
</protein>
<evidence type="ECO:0000313" key="9">
    <source>
        <dbReference type="Proteomes" id="UP001610444"/>
    </source>
</evidence>
<dbReference type="Pfam" id="PF00172">
    <property type="entry name" value="Zn_clus"/>
    <property type="match status" value="1"/>
</dbReference>
<dbReference type="PANTHER" id="PTHR47425:SF3">
    <property type="entry name" value="ZN(II)2CYS6 TRANSCRIPTION FACTOR (EUROFUNG)"/>
    <property type="match status" value="1"/>
</dbReference>
<evidence type="ECO:0000259" key="7">
    <source>
        <dbReference type="PROSITE" id="PS50048"/>
    </source>
</evidence>
<evidence type="ECO:0000256" key="6">
    <source>
        <dbReference type="SAM" id="MobiDB-lite"/>
    </source>
</evidence>
<keyword evidence="3" id="KW-0238">DNA-binding</keyword>
<dbReference type="CDD" id="cd12148">
    <property type="entry name" value="fungal_TF_MHR"/>
    <property type="match status" value="1"/>
</dbReference>
<evidence type="ECO:0000256" key="4">
    <source>
        <dbReference type="ARBA" id="ARBA00023163"/>
    </source>
</evidence>
<dbReference type="SUPFAM" id="SSF57701">
    <property type="entry name" value="Zn2/Cys6 DNA-binding domain"/>
    <property type="match status" value="1"/>
</dbReference>
<reference evidence="8 9" key="1">
    <citation type="submission" date="2024-07" db="EMBL/GenBank/DDBJ databases">
        <title>Section-level genome sequencing and comparative genomics of Aspergillus sections Usti and Cavernicolus.</title>
        <authorList>
            <consortium name="Lawrence Berkeley National Laboratory"/>
            <person name="Nybo J.L."/>
            <person name="Vesth T.C."/>
            <person name="Theobald S."/>
            <person name="Frisvad J.C."/>
            <person name="Larsen T.O."/>
            <person name="Kjaerboelling I."/>
            <person name="Rothschild-Mancinelli K."/>
            <person name="Lyhne E.K."/>
            <person name="Kogle M.E."/>
            <person name="Barry K."/>
            <person name="Clum A."/>
            <person name="Na H."/>
            <person name="Ledsgaard L."/>
            <person name="Lin J."/>
            <person name="Lipzen A."/>
            <person name="Kuo A."/>
            <person name="Riley R."/>
            <person name="Mondo S."/>
            <person name="LaButti K."/>
            <person name="Haridas S."/>
            <person name="Pangalinan J."/>
            <person name="Salamov A.A."/>
            <person name="Simmons B.A."/>
            <person name="Magnuson J.K."/>
            <person name="Chen J."/>
            <person name="Drula E."/>
            <person name="Henrissat B."/>
            <person name="Wiebenga A."/>
            <person name="Lubbers R.J."/>
            <person name="Gomes A.C."/>
            <person name="Macurrencykelacurrency M.R."/>
            <person name="Stajich J."/>
            <person name="Grigoriev I.V."/>
            <person name="Mortensen U.H."/>
            <person name="De vries R.P."/>
            <person name="Baker S.E."/>
            <person name="Andersen M.R."/>
        </authorList>
    </citation>
    <scope>NUCLEOTIDE SEQUENCE [LARGE SCALE GENOMIC DNA]</scope>
    <source>
        <strain evidence="8 9">CBS 756.74</strain>
    </source>
</reference>
<proteinExistence type="predicted"/>
<dbReference type="RefSeq" id="XP_070895235.1">
    <property type="nucleotide sequence ID" value="XM_071046706.1"/>
</dbReference>
<dbReference type="InterPro" id="IPR036864">
    <property type="entry name" value="Zn2-C6_fun-type_DNA-bd_sf"/>
</dbReference>
<evidence type="ECO:0000256" key="3">
    <source>
        <dbReference type="ARBA" id="ARBA00023125"/>
    </source>
</evidence>
<dbReference type="Pfam" id="PF04082">
    <property type="entry name" value="Fungal_trans"/>
    <property type="match status" value="1"/>
</dbReference>
<dbReference type="PANTHER" id="PTHR47425">
    <property type="entry name" value="FARB-RELATED"/>
    <property type="match status" value="1"/>
</dbReference>
<dbReference type="PROSITE" id="PS50048">
    <property type="entry name" value="ZN2_CY6_FUNGAL_2"/>
    <property type="match status" value="1"/>
</dbReference>
<sequence>MDSIFRLTEQEAAWLIPTPNNEAADARKKKKRSSAACARCRERKVRCDVQGGSPCTNCKLDHIPCTVPIKKSRRGMPVRRRKPGSHHKSDSETSRQPQRRDRRPKRPAARQVNIAETSSEGSQNGLPILDDQSSPDPVCMFQDEPQIPPWGLAEHISLLARAPFAAATGQLEQWHASNTVSLSGTQSPLPSCIRDHPSTICSRGADYLTRLGGYSIPSARLRHELITTYLRFMHPKLPLFDLPRLCASMNGLGQSFQISLLVFQAIMFAGAAFVNMHHLQREGYKSRAEARKALYHRVRLLYDYRYEHDTVAVFQALLIVTYSAGDIDHGLPTPVERARPQTTQDVAALPGERPVQGSTAGFPFQSEDNPASLEHILDKMTREGEIWDEMPFPSPESWGPALSISDNFPTFP</sequence>
<comment type="caution">
    <text evidence="8">The sequence shown here is derived from an EMBL/GenBank/DDBJ whole genome shotgun (WGS) entry which is preliminary data.</text>
</comment>